<gene>
    <name evidence="1" type="ORF">DI598_03785</name>
</gene>
<reference evidence="1 2" key="1">
    <citation type="submission" date="2017-11" db="EMBL/GenBank/DDBJ databases">
        <title>Infants hospitalized years apart are colonized by the same room-sourced microbial strains.</title>
        <authorList>
            <person name="Brooks B."/>
            <person name="Olm M.R."/>
            <person name="Firek B.A."/>
            <person name="Baker R."/>
            <person name="Thomas B.C."/>
            <person name="Morowitz M.J."/>
            <person name="Banfield J.F."/>
        </authorList>
    </citation>
    <scope>NUCLEOTIDE SEQUENCE [LARGE SCALE GENOMIC DNA]</scope>
    <source>
        <strain evidence="1">S2_009_000_R2_76</strain>
    </source>
</reference>
<evidence type="ECO:0000313" key="2">
    <source>
        <dbReference type="Proteomes" id="UP000249645"/>
    </source>
</evidence>
<accession>A0A2W5FC04</accession>
<evidence type="ECO:0008006" key="3">
    <source>
        <dbReference type="Google" id="ProtNLM"/>
    </source>
</evidence>
<dbReference type="Proteomes" id="UP000249645">
    <property type="component" value="Unassembled WGS sequence"/>
</dbReference>
<name>A0A2W5FC04_9SPHI</name>
<organism evidence="1 2">
    <name type="scientific">Pseudopedobacter saltans</name>
    <dbReference type="NCBI Taxonomy" id="151895"/>
    <lineage>
        <taxon>Bacteria</taxon>
        <taxon>Pseudomonadati</taxon>
        <taxon>Bacteroidota</taxon>
        <taxon>Sphingobacteriia</taxon>
        <taxon>Sphingobacteriales</taxon>
        <taxon>Sphingobacteriaceae</taxon>
        <taxon>Pseudopedobacter</taxon>
    </lineage>
</organism>
<protein>
    <recommendedName>
        <fullName evidence="3">SMI1/KNR4 family protein</fullName>
    </recommendedName>
</protein>
<comment type="caution">
    <text evidence="1">The sequence shown here is derived from an EMBL/GenBank/DDBJ whole genome shotgun (WGS) entry which is preliminary data.</text>
</comment>
<dbReference type="EMBL" id="QFOI01000039">
    <property type="protein sequence ID" value="PZP51187.1"/>
    <property type="molecule type" value="Genomic_DNA"/>
</dbReference>
<dbReference type="AlphaFoldDB" id="A0A2W5FC04"/>
<proteinExistence type="predicted"/>
<sequence>MYNNLNLEAFKNNWGPTAIPKEIEKLIDFQTNISSAEFYSQGFAVTIDDKLGLKSWSNESSFLDKLFPFAQANGTGSFYAIWDAGTEMPINEMPIVVFGDEGGTHIVAENILQLLHLITFDTDILVEFEGAYFEKNEDYEESRDLKKFLKWLQENYGLSQTISPSEIIDSAQEKYKAQFDKWFEQYYQIG</sequence>
<evidence type="ECO:0000313" key="1">
    <source>
        <dbReference type="EMBL" id="PZP51187.1"/>
    </source>
</evidence>